<keyword evidence="13 18" id="KW-0234">DNA repair</keyword>
<evidence type="ECO:0000256" key="16">
    <source>
        <dbReference type="ARBA" id="ARBA00082369"/>
    </source>
</evidence>
<evidence type="ECO:0000256" key="12">
    <source>
        <dbReference type="ARBA" id="ARBA00023125"/>
    </source>
</evidence>
<feature type="region of interest" description="Disordered" evidence="19">
    <location>
        <begin position="102"/>
        <end position="146"/>
    </location>
</feature>
<dbReference type="GO" id="GO:0006301">
    <property type="term" value="P:DNA damage tolerance"/>
    <property type="evidence" value="ECO:0007669"/>
    <property type="project" value="InterPro"/>
</dbReference>
<evidence type="ECO:0000256" key="19">
    <source>
        <dbReference type="SAM" id="MobiDB-lite"/>
    </source>
</evidence>
<dbReference type="SMART" id="SM00734">
    <property type="entry name" value="ZnF_Rad18"/>
    <property type="match status" value="1"/>
</dbReference>
<proteinExistence type="inferred from homology"/>
<dbReference type="InterPro" id="IPR013083">
    <property type="entry name" value="Znf_RING/FYVE/PHD"/>
</dbReference>
<comment type="pathway">
    <text evidence="3">Protein modification; protein ubiquitination.</text>
</comment>
<dbReference type="Gene3D" id="3.30.160.60">
    <property type="entry name" value="Classic Zinc Finger"/>
    <property type="match status" value="1"/>
</dbReference>
<keyword evidence="6" id="KW-0808">Transferase</keyword>
<organism evidence="22 23">
    <name type="scientific">Reticulomyxa filosa</name>
    <dbReference type="NCBI Taxonomy" id="46433"/>
    <lineage>
        <taxon>Eukaryota</taxon>
        <taxon>Sar</taxon>
        <taxon>Rhizaria</taxon>
        <taxon>Retaria</taxon>
        <taxon>Foraminifera</taxon>
        <taxon>Monothalamids</taxon>
        <taxon>Reticulomyxidae</taxon>
        <taxon>Reticulomyxa</taxon>
    </lineage>
</organism>
<evidence type="ECO:0000256" key="9">
    <source>
        <dbReference type="ARBA" id="ARBA00022771"/>
    </source>
</evidence>
<sequence length="456" mass="52590">MGEMVNMKELDLECFSFLEELIKCPICQKVFEAAVMLPCSHNFCSVCIRRHLTVESKCPICKSKVMSSQLLCNRIIDQIILKHKSNKGSTANSLYISASANKNAHESSQHQKKRTYMEMSSTDMKDNNDGDGSKEKEHVNKENETSDSEIEICNEPLLKKPKAIVAPPTSVGHVAKANVEKRYIKNHVTCPICAQAISKAFINSHLDQCLAQKNDRPLSDIHHLHKAHTLRSQQQYFNLNKQTNNNNNNNKIFFFFFICLNNIDNSETTKHGGNVTSSLSLSSSSSFSSSSQPIKFLPFLVYNQLPTKDLKSILKSLNLKSDDKNRQELIKRHQEYILRHNVQIDMLKSNPNATILSDREIVKQLNYEWDMKMKCKLFGKIPKHLTQRAHKESHHQQQQSDSQQQHTSHHKQQLFRKLIRELEKRCNPKTLQKRRALRKIWRHNLNIKNTQNVTAP</sequence>
<dbReference type="Proteomes" id="UP000023152">
    <property type="component" value="Unassembled WGS sequence"/>
</dbReference>
<dbReference type="GO" id="GO:0097505">
    <property type="term" value="C:Rad6-Rad18 complex"/>
    <property type="evidence" value="ECO:0007669"/>
    <property type="project" value="TreeGrafter"/>
</dbReference>
<evidence type="ECO:0000256" key="14">
    <source>
        <dbReference type="ARBA" id="ARBA00023242"/>
    </source>
</evidence>
<dbReference type="OrthoDB" id="9049620at2759"/>
<feature type="compositionally biased region" description="Basic and acidic residues" evidence="19">
    <location>
        <begin position="123"/>
        <end position="144"/>
    </location>
</feature>
<keyword evidence="8 18" id="KW-0227">DNA damage</keyword>
<dbReference type="GO" id="GO:0061630">
    <property type="term" value="F:ubiquitin protein ligase activity"/>
    <property type="evidence" value="ECO:0007669"/>
    <property type="project" value="UniProtKB-EC"/>
</dbReference>
<dbReference type="Pfam" id="PF13923">
    <property type="entry name" value="zf-C3HC4_2"/>
    <property type="match status" value="1"/>
</dbReference>
<dbReference type="PROSITE" id="PS50089">
    <property type="entry name" value="ZF_RING_2"/>
    <property type="match status" value="1"/>
</dbReference>
<protein>
    <recommendedName>
        <fullName evidence="5">RING-type E3 ubiquitin transferase</fullName>
        <ecNumber evidence="5">2.3.2.27</ecNumber>
    </recommendedName>
    <alternativeName>
        <fullName evidence="15 16">RING-type E3 ubiquitin transferase RAD18</fullName>
    </alternativeName>
</protein>
<dbReference type="SMART" id="SM00184">
    <property type="entry name" value="RING"/>
    <property type="match status" value="1"/>
</dbReference>
<evidence type="ECO:0000259" key="21">
    <source>
        <dbReference type="PROSITE" id="PS51908"/>
    </source>
</evidence>
<dbReference type="GO" id="GO:0005634">
    <property type="term" value="C:nucleus"/>
    <property type="evidence" value="ECO:0007669"/>
    <property type="project" value="UniProtKB-SubCell"/>
</dbReference>
<dbReference type="InterPro" id="IPR039577">
    <property type="entry name" value="Rad18"/>
</dbReference>
<dbReference type="PANTHER" id="PTHR14134">
    <property type="entry name" value="E3 UBIQUITIN-PROTEIN LIGASE RAD18"/>
    <property type="match status" value="1"/>
</dbReference>
<evidence type="ECO:0000256" key="3">
    <source>
        <dbReference type="ARBA" id="ARBA00004906"/>
    </source>
</evidence>
<dbReference type="Gene3D" id="3.30.40.10">
    <property type="entry name" value="Zinc/RING finger domain, C3HC4 (zinc finger)"/>
    <property type="match status" value="1"/>
</dbReference>
<evidence type="ECO:0000256" key="5">
    <source>
        <dbReference type="ARBA" id="ARBA00012483"/>
    </source>
</evidence>
<evidence type="ECO:0000256" key="15">
    <source>
        <dbReference type="ARBA" id="ARBA00031783"/>
    </source>
</evidence>
<keyword evidence="23" id="KW-1185">Reference proteome</keyword>
<evidence type="ECO:0000256" key="10">
    <source>
        <dbReference type="ARBA" id="ARBA00022786"/>
    </source>
</evidence>
<feature type="region of interest" description="Disordered" evidence="19">
    <location>
        <begin position="385"/>
        <end position="414"/>
    </location>
</feature>
<dbReference type="GO" id="GO:0003697">
    <property type="term" value="F:single-stranded DNA binding"/>
    <property type="evidence" value="ECO:0007669"/>
    <property type="project" value="InterPro"/>
</dbReference>
<name>X6MJB2_RETFI</name>
<evidence type="ECO:0000256" key="1">
    <source>
        <dbReference type="ARBA" id="ARBA00000900"/>
    </source>
</evidence>
<accession>X6MJB2</accession>
<comment type="caution">
    <text evidence="22">The sequence shown here is derived from an EMBL/GenBank/DDBJ whole genome shotgun (WGS) entry which is preliminary data.</text>
</comment>
<evidence type="ECO:0000256" key="4">
    <source>
        <dbReference type="ARBA" id="ARBA00009506"/>
    </source>
</evidence>
<feature type="domain" description="UBZ4-type" evidence="21">
    <location>
        <begin position="187"/>
        <end position="214"/>
    </location>
</feature>
<keyword evidence="9 17" id="KW-0863">Zinc-finger</keyword>
<dbReference type="FunFam" id="3.30.160.60:FF:000331">
    <property type="entry name" value="E3 ubiquitin-protein ligase RAD18"/>
    <property type="match status" value="1"/>
</dbReference>
<dbReference type="PROSITE" id="PS00518">
    <property type="entry name" value="ZF_RING_1"/>
    <property type="match status" value="1"/>
</dbReference>
<dbReference type="AlphaFoldDB" id="X6MJB2"/>
<dbReference type="PANTHER" id="PTHR14134:SF2">
    <property type="entry name" value="E3 UBIQUITIN-PROTEIN LIGASE RAD18"/>
    <property type="match status" value="1"/>
</dbReference>
<dbReference type="EMBL" id="ASPP01020408">
    <property type="protein sequence ID" value="ETO13751.1"/>
    <property type="molecule type" value="Genomic_DNA"/>
</dbReference>
<reference evidence="22 23" key="1">
    <citation type="journal article" date="2013" name="Curr. Biol.">
        <title>The Genome of the Foraminiferan Reticulomyxa filosa.</title>
        <authorList>
            <person name="Glockner G."/>
            <person name="Hulsmann N."/>
            <person name="Schleicher M."/>
            <person name="Noegel A.A."/>
            <person name="Eichinger L."/>
            <person name="Gallinger C."/>
            <person name="Pawlowski J."/>
            <person name="Sierra R."/>
            <person name="Euteneuer U."/>
            <person name="Pillet L."/>
            <person name="Moustafa A."/>
            <person name="Platzer M."/>
            <person name="Groth M."/>
            <person name="Szafranski K."/>
            <person name="Schliwa M."/>
        </authorList>
    </citation>
    <scope>NUCLEOTIDE SEQUENCE [LARGE SCALE GENOMIC DNA]</scope>
</reference>
<dbReference type="GO" id="GO:0006513">
    <property type="term" value="P:protein monoubiquitination"/>
    <property type="evidence" value="ECO:0007669"/>
    <property type="project" value="InterPro"/>
</dbReference>
<dbReference type="GO" id="GO:0006281">
    <property type="term" value="P:DNA repair"/>
    <property type="evidence" value="ECO:0007669"/>
    <property type="project" value="UniProtKB-KW"/>
</dbReference>
<evidence type="ECO:0000256" key="7">
    <source>
        <dbReference type="ARBA" id="ARBA00022723"/>
    </source>
</evidence>
<evidence type="ECO:0000256" key="6">
    <source>
        <dbReference type="ARBA" id="ARBA00022679"/>
    </source>
</evidence>
<keyword evidence="12" id="KW-0238">DNA-binding</keyword>
<keyword evidence="14" id="KW-0539">Nucleus</keyword>
<comment type="subcellular location">
    <subcellularLocation>
        <location evidence="2">Nucleus</location>
    </subcellularLocation>
</comment>
<dbReference type="InterPro" id="IPR006642">
    <property type="entry name" value="Rad18_UBZ4"/>
</dbReference>
<evidence type="ECO:0000256" key="18">
    <source>
        <dbReference type="PROSITE-ProRule" id="PRU01256"/>
    </source>
</evidence>
<dbReference type="InterPro" id="IPR017907">
    <property type="entry name" value="Znf_RING_CS"/>
</dbReference>
<keyword evidence="11" id="KW-0862">Zinc</keyword>
<feature type="domain" description="RING-type" evidence="20">
    <location>
        <begin position="24"/>
        <end position="62"/>
    </location>
</feature>
<evidence type="ECO:0000256" key="13">
    <source>
        <dbReference type="ARBA" id="ARBA00023204"/>
    </source>
</evidence>
<keyword evidence="7" id="KW-0479">Metal-binding</keyword>
<dbReference type="GO" id="GO:0008270">
    <property type="term" value="F:zinc ion binding"/>
    <property type="evidence" value="ECO:0007669"/>
    <property type="project" value="UniProtKB-KW"/>
</dbReference>
<dbReference type="EC" id="2.3.2.27" evidence="5"/>
<keyword evidence="10" id="KW-0833">Ubl conjugation pathway</keyword>
<dbReference type="FunFam" id="3.30.40.10:FF:000172">
    <property type="entry name" value="E3 ubiquitin-protein ligase RAD18"/>
    <property type="match status" value="1"/>
</dbReference>
<feature type="compositionally biased region" description="Low complexity" evidence="19">
    <location>
        <begin position="396"/>
        <end position="406"/>
    </location>
</feature>
<comment type="similarity">
    <text evidence="4">Belongs to the RAD18 family.</text>
</comment>
<gene>
    <name evidence="22" type="ORF">RFI_23617</name>
</gene>
<evidence type="ECO:0000259" key="20">
    <source>
        <dbReference type="PROSITE" id="PS50089"/>
    </source>
</evidence>
<evidence type="ECO:0000256" key="11">
    <source>
        <dbReference type="ARBA" id="ARBA00022833"/>
    </source>
</evidence>
<evidence type="ECO:0000256" key="17">
    <source>
        <dbReference type="PROSITE-ProRule" id="PRU00175"/>
    </source>
</evidence>
<evidence type="ECO:0000256" key="2">
    <source>
        <dbReference type="ARBA" id="ARBA00004123"/>
    </source>
</evidence>
<comment type="catalytic activity">
    <reaction evidence="1">
        <text>S-ubiquitinyl-[E2 ubiquitin-conjugating enzyme]-L-cysteine + [acceptor protein]-L-lysine = [E2 ubiquitin-conjugating enzyme]-L-cysteine + N(6)-ubiquitinyl-[acceptor protein]-L-lysine.</text>
        <dbReference type="EC" id="2.3.2.27"/>
    </reaction>
</comment>
<dbReference type="InterPro" id="IPR001841">
    <property type="entry name" value="Znf_RING"/>
</dbReference>
<evidence type="ECO:0000256" key="8">
    <source>
        <dbReference type="ARBA" id="ARBA00022763"/>
    </source>
</evidence>
<dbReference type="SUPFAM" id="SSF57850">
    <property type="entry name" value="RING/U-box"/>
    <property type="match status" value="1"/>
</dbReference>
<dbReference type="PROSITE" id="PS51908">
    <property type="entry name" value="ZF_UBZ4"/>
    <property type="match status" value="1"/>
</dbReference>
<evidence type="ECO:0000313" key="22">
    <source>
        <dbReference type="EMBL" id="ETO13751.1"/>
    </source>
</evidence>
<evidence type="ECO:0000313" key="23">
    <source>
        <dbReference type="Proteomes" id="UP000023152"/>
    </source>
</evidence>